<dbReference type="PANTHER" id="PTHR43811">
    <property type="entry name" value="FKBP-TYPE PEPTIDYL-PROLYL CIS-TRANS ISOMERASE FKPA"/>
    <property type="match status" value="1"/>
</dbReference>
<protein>
    <recommendedName>
        <fullName evidence="6">Peptidyl-prolyl cis-trans isomerase</fullName>
        <ecNumber evidence="6">5.2.1.8</ecNumber>
    </recommendedName>
</protein>
<dbReference type="EMBL" id="CP040896">
    <property type="protein sequence ID" value="QDA59598.1"/>
    <property type="molecule type" value="Genomic_DNA"/>
</dbReference>
<dbReference type="KEGG" id="hyj:FHG12_05510"/>
<evidence type="ECO:0000259" key="7">
    <source>
        <dbReference type="PROSITE" id="PS50059"/>
    </source>
</evidence>
<dbReference type="InterPro" id="IPR046357">
    <property type="entry name" value="PPIase_dom_sf"/>
</dbReference>
<dbReference type="Gene3D" id="3.10.50.40">
    <property type="match status" value="1"/>
</dbReference>
<dbReference type="InterPro" id="IPR001179">
    <property type="entry name" value="PPIase_FKBP_dom"/>
</dbReference>
<evidence type="ECO:0000313" key="9">
    <source>
        <dbReference type="Proteomes" id="UP000305398"/>
    </source>
</evidence>
<dbReference type="AlphaFoldDB" id="A0A5B7ZX79"/>
<reference evidence="8 9" key="1">
    <citation type="submission" date="2019-06" db="EMBL/GenBank/DDBJ databases">
        <authorList>
            <person name="Srinivasan S."/>
        </authorList>
    </citation>
    <scope>NUCLEOTIDE SEQUENCE [LARGE SCALE GENOMIC DNA]</scope>
    <source>
        <strain evidence="8 9">17J68-5</strain>
    </source>
</reference>
<evidence type="ECO:0000256" key="5">
    <source>
        <dbReference type="PROSITE-ProRule" id="PRU00277"/>
    </source>
</evidence>
<dbReference type="OrthoDB" id="9814548at2"/>
<dbReference type="Proteomes" id="UP000305398">
    <property type="component" value="Chromosome"/>
</dbReference>
<dbReference type="GO" id="GO:0003755">
    <property type="term" value="F:peptidyl-prolyl cis-trans isomerase activity"/>
    <property type="evidence" value="ECO:0007669"/>
    <property type="project" value="UniProtKB-UniRule"/>
</dbReference>
<dbReference type="EC" id="5.2.1.8" evidence="6"/>
<dbReference type="SUPFAM" id="SSF54534">
    <property type="entry name" value="FKBP-like"/>
    <property type="match status" value="1"/>
</dbReference>
<evidence type="ECO:0000256" key="6">
    <source>
        <dbReference type="RuleBase" id="RU003915"/>
    </source>
</evidence>
<keyword evidence="3 5" id="KW-0697">Rotamase</keyword>
<proteinExistence type="inferred from homology"/>
<dbReference type="Pfam" id="PF00254">
    <property type="entry name" value="FKBP_C"/>
    <property type="match status" value="1"/>
</dbReference>
<name>A0A5B7ZX79_9BACT</name>
<evidence type="ECO:0000256" key="3">
    <source>
        <dbReference type="ARBA" id="ARBA00023110"/>
    </source>
</evidence>
<gene>
    <name evidence="8" type="ORF">FHG12_05510</name>
</gene>
<evidence type="ECO:0000313" key="8">
    <source>
        <dbReference type="EMBL" id="QDA59598.1"/>
    </source>
</evidence>
<dbReference type="PROSITE" id="PS50059">
    <property type="entry name" value="FKBP_PPIASE"/>
    <property type="match status" value="1"/>
</dbReference>
<evidence type="ECO:0000256" key="2">
    <source>
        <dbReference type="ARBA" id="ARBA00006577"/>
    </source>
</evidence>
<evidence type="ECO:0000256" key="4">
    <source>
        <dbReference type="ARBA" id="ARBA00023235"/>
    </source>
</evidence>
<dbReference type="PANTHER" id="PTHR43811:SF19">
    <property type="entry name" value="39 KDA FK506-BINDING NUCLEAR PROTEIN"/>
    <property type="match status" value="1"/>
</dbReference>
<keyword evidence="9" id="KW-1185">Reference proteome</keyword>
<comment type="similarity">
    <text evidence="2 6">Belongs to the FKBP-type PPIase family.</text>
</comment>
<feature type="domain" description="PPIase FKBP-type" evidence="7">
    <location>
        <begin position="118"/>
        <end position="215"/>
    </location>
</feature>
<comment type="catalytic activity">
    <reaction evidence="1 5 6">
        <text>[protein]-peptidylproline (omega=180) = [protein]-peptidylproline (omega=0)</text>
        <dbReference type="Rhea" id="RHEA:16237"/>
        <dbReference type="Rhea" id="RHEA-COMP:10747"/>
        <dbReference type="Rhea" id="RHEA-COMP:10748"/>
        <dbReference type="ChEBI" id="CHEBI:83833"/>
        <dbReference type="ChEBI" id="CHEBI:83834"/>
        <dbReference type="EC" id="5.2.1.8"/>
    </reaction>
</comment>
<organism evidence="8 9">
    <name type="scientific">Hymenobacter jejuensis</name>
    <dbReference type="NCBI Taxonomy" id="2502781"/>
    <lineage>
        <taxon>Bacteria</taxon>
        <taxon>Pseudomonadati</taxon>
        <taxon>Bacteroidota</taxon>
        <taxon>Cytophagia</taxon>
        <taxon>Cytophagales</taxon>
        <taxon>Hymenobacteraceae</taxon>
        <taxon>Hymenobacter</taxon>
    </lineage>
</organism>
<sequence>MARKAMVLSRRMQCCASKWNLLISSNLPSLMNILIGRGILLRRLAVLLLLIPFLSNCKSTNPYDTKAVKQHREAQRALDETQIQNYLTTNNIKNYTRTNSGLYLISVADGTGDLIKSGQRAQVQYIGRTLNDGLTFDSSYDNRTPCQCIDVLVGSGAVITGWDEGLQLMRKGDSKILIIPSELAYGFSGDGIHNPPAAIGNDRVLLFEMKVTNVQ</sequence>
<keyword evidence="4 5" id="KW-0413">Isomerase</keyword>
<evidence type="ECO:0000256" key="1">
    <source>
        <dbReference type="ARBA" id="ARBA00000971"/>
    </source>
</evidence>
<accession>A0A5B7ZX79</accession>